<evidence type="ECO:0000256" key="4">
    <source>
        <dbReference type="ARBA" id="ARBA00022723"/>
    </source>
</evidence>
<dbReference type="CDD" id="cd00947">
    <property type="entry name" value="TBP_aldolase_IIB"/>
    <property type="match status" value="1"/>
</dbReference>
<comment type="cofactor">
    <cofactor evidence="1">
        <name>Zn(2+)</name>
        <dbReference type="ChEBI" id="CHEBI:29105"/>
    </cofactor>
</comment>
<dbReference type="RefSeq" id="WP_153971568.1">
    <property type="nucleotide sequence ID" value="NZ_JACRWE010000001.1"/>
</dbReference>
<accession>A0ABR7JK73</accession>
<reference evidence="9 10" key="1">
    <citation type="submission" date="2020-08" db="EMBL/GenBank/DDBJ databases">
        <authorList>
            <person name="Liu C."/>
            <person name="Sun Q."/>
        </authorList>
    </citation>
    <scope>NUCLEOTIDE SEQUENCE [LARGE SCALE GENOMIC DNA]</scope>
    <source>
        <strain evidence="9 10">NSJ-18</strain>
    </source>
</reference>
<dbReference type="NCBIfam" id="NF009374">
    <property type="entry name" value="PRK12737.1"/>
    <property type="match status" value="1"/>
</dbReference>
<evidence type="ECO:0000256" key="3">
    <source>
        <dbReference type="ARBA" id="ARBA00012905"/>
    </source>
</evidence>
<evidence type="ECO:0000313" key="10">
    <source>
        <dbReference type="Proteomes" id="UP000609849"/>
    </source>
</evidence>
<evidence type="ECO:0000256" key="8">
    <source>
        <dbReference type="ARBA" id="ARBA00032933"/>
    </source>
</evidence>
<evidence type="ECO:0000256" key="2">
    <source>
        <dbReference type="ARBA" id="ARBA00005191"/>
    </source>
</evidence>
<evidence type="ECO:0000256" key="6">
    <source>
        <dbReference type="ARBA" id="ARBA00023239"/>
    </source>
</evidence>
<dbReference type="InterPro" id="IPR013785">
    <property type="entry name" value="Aldolase_TIM"/>
</dbReference>
<evidence type="ECO:0000256" key="7">
    <source>
        <dbReference type="ARBA" id="ARBA00031246"/>
    </source>
</evidence>
<dbReference type="InterPro" id="IPR000771">
    <property type="entry name" value="FBA_II"/>
</dbReference>
<keyword evidence="4" id="KW-0479">Metal-binding</keyword>
<evidence type="ECO:0000256" key="1">
    <source>
        <dbReference type="ARBA" id="ARBA00001947"/>
    </source>
</evidence>
<dbReference type="EMBL" id="JACRWE010000001">
    <property type="protein sequence ID" value="MBC5995210.1"/>
    <property type="molecule type" value="Genomic_DNA"/>
</dbReference>
<dbReference type="PANTHER" id="PTHR30304">
    <property type="entry name" value="D-TAGATOSE-1,6-BISPHOSPHATE ALDOLASE"/>
    <property type="match status" value="1"/>
</dbReference>
<dbReference type="Proteomes" id="UP000609849">
    <property type="component" value="Unassembled WGS sequence"/>
</dbReference>
<gene>
    <name evidence="9" type="ORF">H8923_00425</name>
</gene>
<dbReference type="PANTHER" id="PTHR30304:SF0">
    <property type="entry name" value="D-TAGATOSE-1,6-BISPHOSPHATE ALDOLASE SUBUNIT GATY-RELATED"/>
    <property type="match status" value="1"/>
</dbReference>
<dbReference type="PROSITE" id="PS00806">
    <property type="entry name" value="ALDOLASE_CLASS_II_2"/>
    <property type="match status" value="1"/>
</dbReference>
<dbReference type="EC" id="4.1.2.40" evidence="3"/>
<keyword evidence="6" id="KW-0456">Lyase</keyword>
<dbReference type="Gene3D" id="3.20.20.70">
    <property type="entry name" value="Aldolase class I"/>
    <property type="match status" value="1"/>
</dbReference>
<protein>
    <recommendedName>
        <fullName evidence="3">tagatose-bisphosphate aldolase</fullName>
        <ecNumber evidence="3">4.1.2.40</ecNumber>
    </recommendedName>
    <alternativeName>
        <fullName evidence="8">D-tagatose-bisphosphate aldolase class II</fullName>
    </alternativeName>
    <alternativeName>
        <fullName evidence="7">Tagatose-bisphosphate aldolase</fullName>
    </alternativeName>
</protein>
<sequence length="296" mass="32883">MCKIREYLPSSKEMLLNAQKYGYAVPAFNIHNLETIQVVLEAANDLKSPVILAATPSTVKYAGESYLLTIIEKANEINNVPVTFHLDHHENVEDIKRIITIGCRSVMIDASKYEFKENVAIVKDVVDFAHRYGATVEAELGKLGGREDDIIVDEKNSFLTDPKEAVEFVKMTGVDSLAVAIGTAHGLYKSEPKLDFERLEEIRGLLDVPLVLHGASGVPTEAVQKAINLGICKVNIATELKIPFSNAIKEYFKEHPDASDPREYLVPAKRAMYDVVVEKIKMCNSENKALSYSTNI</sequence>
<comment type="pathway">
    <text evidence="2">Carbohydrate metabolism; D-tagatose 6-phosphate degradation; D-glyceraldehyde 3-phosphate and glycerone phosphate from D-tagatose 6-phosphate: step 2/2.</text>
</comment>
<dbReference type="InterPro" id="IPR011288">
    <property type="entry name" value="TagBP_ald_KbaY/GatY"/>
</dbReference>
<dbReference type="PIRSF" id="PIRSF001359">
    <property type="entry name" value="F_bP_aldolase_II"/>
    <property type="match status" value="1"/>
</dbReference>
<keyword evidence="5" id="KW-0862">Zinc</keyword>
<comment type="caution">
    <text evidence="9">The sequence shown here is derived from an EMBL/GenBank/DDBJ whole genome shotgun (WGS) entry which is preliminary data.</text>
</comment>
<dbReference type="NCBIfam" id="NF006626">
    <property type="entry name" value="PRK09195.1"/>
    <property type="match status" value="1"/>
</dbReference>
<dbReference type="NCBIfam" id="TIGR00167">
    <property type="entry name" value="cbbA"/>
    <property type="match status" value="1"/>
</dbReference>
<evidence type="ECO:0000313" key="9">
    <source>
        <dbReference type="EMBL" id="MBC5995210.1"/>
    </source>
</evidence>
<dbReference type="Pfam" id="PF01116">
    <property type="entry name" value="F_bP_aldolase"/>
    <property type="match status" value="1"/>
</dbReference>
<keyword evidence="10" id="KW-1185">Reference proteome</keyword>
<dbReference type="InterPro" id="IPR050246">
    <property type="entry name" value="Class_II_FBP_aldolase"/>
</dbReference>
<evidence type="ECO:0000256" key="5">
    <source>
        <dbReference type="ARBA" id="ARBA00022833"/>
    </source>
</evidence>
<name>A0ABR7JK73_9FIRM</name>
<dbReference type="SUPFAM" id="SSF51569">
    <property type="entry name" value="Aldolase"/>
    <property type="match status" value="1"/>
</dbReference>
<proteinExistence type="predicted"/>
<organism evidence="9 10">
    <name type="scientific">Romboutsia faecis</name>
    <dbReference type="NCBI Taxonomy" id="2764597"/>
    <lineage>
        <taxon>Bacteria</taxon>
        <taxon>Bacillati</taxon>
        <taxon>Bacillota</taxon>
        <taxon>Clostridia</taxon>
        <taxon>Peptostreptococcales</taxon>
        <taxon>Peptostreptococcaceae</taxon>
        <taxon>Romboutsia</taxon>
    </lineage>
</organism>
<dbReference type="NCBIfam" id="TIGR01858">
    <property type="entry name" value="tag_bisphos_ald"/>
    <property type="match status" value="1"/>
</dbReference>